<proteinExistence type="predicted"/>
<gene>
    <name evidence="1" type="ORF">VGRTQORK_CDS0054</name>
</gene>
<reference evidence="1" key="1">
    <citation type="submission" date="2024-03" db="EMBL/GenBank/DDBJ databases">
        <authorList>
            <person name="Chantapakul B."/>
            <person name="Wang S."/>
        </authorList>
    </citation>
    <scope>NUCLEOTIDE SEQUENCE</scope>
</reference>
<name>A0AAU8HYB8_9CAUD</name>
<sequence length="108" mass="11813">MKLILEGVVDVLKEQDVKSKVEEGAAIVLVKDKKPRLAEFFERIKGEAIGATVTDDDGKTQYVVFGKSDSAVQLVGKGGTGLVVFRVQKSGDSEFIYIDNKASLKKYM</sequence>
<accession>A0AAU8HYB8</accession>
<evidence type="ECO:0000313" key="1">
    <source>
        <dbReference type="EMBL" id="XCI77667.1"/>
    </source>
</evidence>
<dbReference type="EMBL" id="PP429227">
    <property type="protein sequence ID" value="XCI77667.1"/>
    <property type="molecule type" value="Genomic_DNA"/>
</dbReference>
<protein>
    <submittedName>
        <fullName evidence="1">Uncharacterized protein</fullName>
    </submittedName>
</protein>
<organism evidence="1">
    <name type="scientific">Rhizobium phage IG49</name>
    <dbReference type="NCBI Taxonomy" id="3129228"/>
    <lineage>
        <taxon>Viruses</taxon>
        <taxon>Duplodnaviria</taxon>
        <taxon>Heunggongvirae</taxon>
        <taxon>Uroviricota</taxon>
        <taxon>Caudoviricetes</taxon>
    </lineage>
</organism>